<keyword evidence="1" id="KW-1133">Transmembrane helix</keyword>
<keyword evidence="1" id="KW-0472">Membrane</keyword>
<feature type="signal peptide" evidence="2">
    <location>
        <begin position="1"/>
        <end position="24"/>
    </location>
</feature>
<sequence length="386" mass="41256">MRWQRWPHTRVPCAAVLASTRAMATRPGSAPQQPTRRRLLAAMAALGVVTTGGMLWQRSRHQAPRWVSAVRKPTGQYAVVALAADGRLIWEFGLPHRGHSVVPSPDGQLLAAFPRRPGQTIWLLDSTDGRLLRTLQAGPGRQMNGHGVFSADGRSLLVTETVFGETTHGEIAFYDVRSGTLTRRFASGGLDPHQCLWCGGLLVIAHGGYIEFPNRSKPKQLDPLRPPNLAWLDASSGQLRRADVLADPGLSIRHLAADGEAVFAGFQHDDGPAARASLLGYATPAQSLQPMAADATTWAAFNGYVGSVALDASGLQVIATSPKGGVLGIWDRRNLAFAGLRRQADVCGVAADVQGWVASSGFGVVMNAAAEVVRTDYAFDNHLAVI</sequence>
<dbReference type="InterPro" id="IPR008311">
    <property type="entry name" value="UCP028101"/>
</dbReference>
<name>A0A363UQH1_9GAMM</name>
<protein>
    <recommendedName>
        <fullName evidence="5">DUF1513 domain-containing protein</fullName>
    </recommendedName>
</protein>
<feature type="chain" id="PRO_5016949465" description="DUF1513 domain-containing protein" evidence="2">
    <location>
        <begin position="25"/>
        <end position="386"/>
    </location>
</feature>
<proteinExistence type="predicted"/>
<organism evidence="3 4">
    <name type="scientific">Abyssibacter profundi</name>
    <dbReference type="NCBI Taxonomy" id="2182787"/>
    <lineage>
        <taxon>Bacteria</taxon>
        <taxon>Pseudomonadati</taxon>
        <taxon>Pseudomonadota</taxon>
        <taxon>Gammaproteobacteria</taxon>
        <taxon>Chromatiales</taxon>
        <taxon>Oceanococcaceae</taxon>
        <taxon>Abyssibacter</taxon>
    </lineage>
</organism>
<dbReference type="EMBL" id="QEQK01000001">
    <property type="protein sequence ID" value="PWN57757.1"/>
    <property type="molecule type" value="Genomic_DNA"/>
</dbReference>
<gene>
    <name evidence="3" type="ORF">DEH80_01060</name>
</gene>
<dbReference type="InterPro" id="IPR011044">
    <property type="entry name" value="Quino_amine_DH_bsu"/>
</dbReference>
<dbReference type="SUPFAM" id="SSF50969">
    <property type="entry name" value="YVTN repeat-like/Quinoprotein amine dehydrogenase"/>
    <property type="match status" value="1"/>
</dbReference>
<keyword evidence="1" id="KW-0812">Transmembrane</keyword>
<dbReference type="AlphaFoldDB" id="A0A363UQH1"/>
<evidence type="ECO:0000313" key="3">
    <source>
        <dbReference type="EMBL" id="PWN57757.1"/>
    </source>
</evidence>
<dbReference type="InterPro" id="IPR015943">
    <property type="entry name" value="WD40/YVTN_repeat-like_dom_sf"/>
</dbReference>
<dbReference type="Proteomes" id="UP000251800">
    <property type="component" value="Unassembled WGS sequence"/>
</dbReference>
<evidence type="ECO:0000256" key="1">
    <source>
        <dbReference type="SAM" id="Phobius"/>
    </source>
</evidence>
<evidence type="ECO:0000256" key="2">
    <source>
        <dbReference type="SAM" id="SignalP"/>
    </source>
</evidence>
<keyword evidence="4" id="KW-1185">Reference proteome</keyword>
<dbReference type="PIRSF" id="PIRSF028101">
    <property type="entry name" value="UCP028101"/>
    <property type="match status" value="1"/>
</dbReference>
<keyword evidence="2" id="KW-0732">Signal</keyword>
<dbReference type="OrthoDB" id="5624218at2"/>
<dbReference type="Pfam" id="PF07433">
    <property type="entry name" value="DUF1513"/>
    <property type="match status" value="1"/>
</dbReference>
<comment type="caution">
    <text evidence="3">The sequence shown here is derived from an EMBL/GenBank/DDBJ whole genome shotgun (WGS) entry which is preliminary data.</text>
</comment>
<evidence type="ECO:0000313" key="4">
    <source>
        <dbReference type="Proteomes" id="UP000251800"/>
    </source>
</evidence>
<evidence type="ECO:0008006" key="5">
    <source>
        <dbReference type="Google" id="ProtNLM"/>
    </source>
</evidence>
<feature type="transmembrane region" description="Helical" evidence="1">
    <location>
        <begin position="40"/>
        <end position="56"/>
    </location>
</feature>
<reference evidence="3 4" key="1">
    <citation type="submission" date="2018-05" db="EMBL/GenBank/DDBJ databases">
        <title>Abyssibacter profundi OUC007T gen. nov., sp. nov, a marine bacterium isolated from seawater of the Mariana Trench.</title>
        <authorList>
            <person name="Zhou S."/>
        </authorList>
    </citation>
    <scope>NUCLEOTIDE SEQUENCE [LARGE SCALE GENOMIC DNA]</scope>
    <source>
        <strain evidence="3 4">OUC007</strain>
    </source>
</reference>
<accession>A0A363UQH1</accession>
<dbReference type="Gene3D" id="2.130.10.10">
    <property type="entry name" value="YVTN repeat-like/Quinoprotein amine dehydrogenase"/>
    <property type="match status" value="1"/>
</dbReference>